<dbReference type="RefSeq" id="WP_178934927.1">
    <property type="nucleotide sequence ID" value="NZ_JACBAZ010000017.1"/>
</dbReference>
<name>A0A851GRI7_9BACT</name>
<evidence type="ECO:0000313" key="1">
    <source>
        <dbReference type="EMBL" id="NWK57627.1"/>
    </source>
</evidence>
<proteinExistence type="predicted"/>
<evidence type="ECO:0000313" key="2">
    <source>
        <dbReference type="Proteomes" id="UP000557872"/>
    </source>
</evidence>
<sequence>MNSLTTVLIVTLMISSLQADQKADFLRAVEDGDIVSAAKPLGIDFTKVMKNCLDEHNKSRQVKSWKLLIWFYANGNFDGAAGEESWVVGAKLANLMPDERLAEIISKLHKEELEHLPFSLNLRFRYRDLSQAERIRIKATNPALFHAMELERARYAKRGSPIEADSESN</sequence>
<comment type="caution">
    <text evidence="1">The sequence shown here is derived from an EMBL/GenBank/DDBJ whole genome shotgun (WGS) entry which is preliminary data.</text>
</comment>
<keyword evidence="2" id="KW-1185">Reference proteome</keyword>
<organism evidence="1 2">
    <name type="scientific">Oceaniferula marina</name>
    <dbReference type="NCBI Taxonomy" id="2748318"/>
    <lineage>
        <taxon>Bacteria</taxon>
        <taxon>Pseudomonadati</taxon>
        <taxon>Verrucomicrobiota</taxon>
        <taxon>Verrucomicrobiia</taxon>
        <taxon>Verrucomicrobiales</taxon>
        <taxon>Verrucomicrobiaceae</taxon>
        <taxon>Oceaniferula</taxon>
    </lineage>
</organism>
<dbReference type="AlphaFoldDB" id="A0A851GRI7"/>
<gene>
    <name evidence="1" type="ORF">HW115_18565</name>
</gene>
<dbReference type="EMBL" id="JACBAZ010000017">
    <property type="protein sequence ID" value="NWK57627.1"/>
    <property type="molecule type" value="Genomic_DNA"/>
</dbReference>
<dbReference type="Proteomes" id="UP000557872">
    <property type="component" value="Unassembled WGS sequence"/>
</dbReference>
<reference evidence="1 2" key="1">
    <citation type="submission" date="2020-07" db="EMBL/GenBank/DDBJ databases">
        <title>Roseicoccus Jingziensis gen. nov., sp. nov., isolated from coastal seawater.</title>
        <authorList>
            <person name="Feng X."/>
        </authorList>
    </citation>
    <scope>NUCLEOTIDE SEQUENCE [LARGE SCALE GENOMIC DNA]</scope>
    <source>
        <strain evidence="1 2">N1E253</strain>
    </source>
</reference>
<accession>A0A851GRI7</accession>
<protein>
    <submittedName>
        <fullName evidence="1">Uncharacterized protein</fullName>
    </submittedName>
</protein>